<sequence length="777" mass="88872">MFVMDIYRCRCRSSVITKVMEIAHALSGRIVMFVIGAMQSTGFHNDLFPVWAVVLASLQSSLGYLSGCSILDRERRFAEVTTVVQFIGSGVLNGTRPLPFTKPLWSLWAILATRSLYRFLAQGSEFLPEYLCRQWHRIGEGSQNSNSGCRTKYPVPVYGESKQKLSIQKPQYILHLDINDPGSLITLDKVFDQLPAHDSNRCRYEDMCLAFSLSRLLRCKLEDVPLHSDSIGNIQDLVLSKIIRYRKVDAQSDQKATGSSPACSTNGEDEKAAGQAFRILELKLAFLRDYFYTLYPMVFWRGLSSLCLSLLMSIATIAVTTWLAVRILQVYDVPIEDYFYFWKNGCNFDLCITLVFMLFLVLKEVWEMLTYLVSHWTRLLLVCKYVQSQCWCLWSAGLTKRLTGSFFTSEIVRPWHGRIRQYDFLQSYTYKPTFWKMAYIATSGMTPQKFDGKKYGNDIKIPECVKEAILGELCYLVPASTQLRRDIPSLTSPELFKKYEWAWFTSSKCSQSVLVWHIATSLCKIRPAQDNKQGRRQSFLCTAWSCLKRRFCCSSQPSLAHESMSISLERKVQNNYQIANSLSRYCAYLQAFQFELLPDSFQVPEVIFNKTLHDACNDLKGCDSTLSRYQTLMNLVKDPRQDGDEKLKLNIVQQGAVLAKDLMSENDKDRWEILAGVWTKLLVQVAPSWNAEAHKSSIRSGGELITLIWALLWHCGIEKASMWAGQEDSRNAQPNIEVQTHIETLADLNAQPDMSKLKRRTLDNSQDIELGSMPNGR</sequence>
<keyword evidence="1" id="KW-0812">Transmembrane</keyword>
<dbReference type="Pfam" id="PF13968">
    <property type="entry name" value="DUF4220"/>
    <property type="match status" value="1"/>
</dbReference>
<feature type="domain" description="DUF4220" evidence="2">
    <location>
        <begin position="23"/>
        <end position="426"/>
    </location>
</feature>
<dbReference type="PANTHER" id="PTHR31325">
    <property type="entry name" value="OS01G0798800 PROTEIN-RELATED"/>
    <property type="match status" value="1"/>
</dbReference>
<dbReference type="Proteomes" id="UP001497457">
    <property type="component" value="Chromosome 24b"/>
</dbReference>
<proteinExistence type="predicted"/>
<evidence type="ECO:0000313" key="4">
    <source>
        <dbReference type="Proteomes" id="UP001497457"/>
    </source>
</evidence>
<dbReference type="EMBL" id="OZ075134">
    <property type="protein sequence ID" value="CAL4994924.1"/>
    <property type="molecule type" value="Genomic_DNA"/>
</dbReference>
<dbReference type="Pfam" id="PF04578">
    <property type="entry name" value="DUF594"/>
    <property type="match status" value="1"/>
</dbReference>
<protein>
    <recommendedName>
        <fullName evidence="2">DUF4220 domain-containing protein</fullName>
    </recommendedName>
</protein>
<dbReference type="InterPro" id="IPR007658">
    <property type="entry name" value="DUF594"/>
</dbReference>
<organism evidence="3 4">
    <name type="scientific">Urochloa decumbens</name>
    <dbReference type="NCBI Taxonomy" id="240449"/>
    <lineage>
        <taxon>Eukaryota</taxon>
        <taxon>Viridiplantae</taxon>
        <taxon>Streptophyta</taxon>
        <taxon>Embryophyta</taxon>
        <taxon>Tracheophyta</taxon>
        <taxon>Spermatophyta</taxon>
        <taxon>Magnoliopsida</taxon>
        <taxon>Liliopsida</taxon>
        <taxon>Poales</taxon>
        <taxon>Poaceae</taxon>
        <taxon>PACMAD clade</taxon>
        <taxon>Panicoideae</taxon>
        <taxon>Panicodae</taxon>
        <taxon>Paniceae</taxon>
        <taxon>Melinidinae</taxon>
        <taxon>Urochloa</taxon>
    </lineage>
</organism>
<keyword evidence="4" id="KW-1185">Reference proteome</keyword>
<reference evidence="3" key="1">
    <citation type="submission" date="2024-10" db="EMBL/GenBank/DDBJ databases">
        <authorList>
            <person name="Ryan C."/>
        </authorList>
    </citation>
    <scope>NUCLEOTIDE SEQUENCE [LARGE SCALE GENOMIC DNA]</scope>
</reference>
<evidence type="ECO:0000313" key="3">
    <source>
        <dbReference type="EMBL" id="CAL4994924.1"/>
    </source>
</evidence>
<feature type="transmembrane region" description="Helical" evidence="1">
    <location>
        <begin position="306"/>
        <end position="328"/>
    </location>
</feature>
<dbReference type="InterPro" id="IPR025315">
    <property type="entry name" value="DUF4220"/>
</dbReference>
<keyword evidence="1" id="KW-1133">Transmembrane helix</keyword>
<accession>A0ABC9B9P3</accession>
<gene>
    <name evidence="3" type="ORF">URODEC1_LOCUS62132</name>
</gene>
<evidence type="ECO:0000259" key="2">
    <source>
        <dbReference type="Pfam" id="PF13968"/>
    </source>
</evidence>
<keyword evidence="1" id="KW-0472">Membrane</keyword>
<name>A0ABC9B9P3_9POAL</name>
<dbReference type="AlphaFoldDB" id="A0ABC9B9P3"/>
<evidence type="ECO:0000256" key="1">
    <source>
        <dbReference type="SAM" id="Phobius"/>
    </source>
</evidence>
<feature type="transmembrane region" description="Helical" evidence="1">
    <location>
        <begin position="340"/>
        <end position="362"/>
    </location>
</feature>